<dbReference type="AlphaFoldDB" id="A0A7G9WKY8"/>
<dbReference type="Gene3D" id="3.30.1180.10">
    <property type="match status" value="1"/>
</dbReference>
<gene>
    <name evidence="2" type="ORF">H6X83_07070</name>
</gene>
<dbReference type="NCBIfam" id="TIGR00762">
    <property type="entry name" value="DegV"/>
    <property type="match status" value="1"/>
</dbReference>
<dbReference type="Gene3D" id="3.40.50.10170">
    <property type="match status" value="1"/>
</dbReference>
<dbReference type="KEGG" id="caml:H6X83_07070"/>
<dbReference type="PANTHER" id="PTHR33434">
    <property type="entry name" value="DEGV DOMAIN-CONTAINING PROTEIN DR_1986-RELATED"/>
    <property type="match status" value="1"/>
</dbReference>
<dbReference type="EMBL" id="CP060696">
    <property type="protein sequence ID" value="QNO19350.1"/>
    <property type="molecule type" value="Genomic_DNA"/>
</dbReference>
<dbReference type="Pfam" id="PF02645">
    <property type="entry name" value="DegV"/>
    <property type="match status" value="1"/>
</dbReference>
<evidence type="ECO:0000256" key="1">
    <source>
        <dbReference type="ARBA" id="ARBA00023121"/>
    </source>
</evidence>
<keyword evidence="1" id="KW-0446">Lipid-binding</keyword>
<dbReference type="RefSeq" id="WP_212508415.1">
    <property type="nucleotide sequence ID" value="NZ_CP060696.1"/>
</dbReference>
<dbReference type="Proteomes" id="UP000516046">
    <property type="component" value="Chromosome"/>
</dbReference>
<keyword evidence="3" id="KW-1185">Reference proteome</keyword>
<reference evidence="2 3" key="1">
    <citation type="submission" date="2020-08" db="EMBL/GenBank/DDBJ databases">
        <authorList>
            <person name="Ren C."/>
            <person name="Gu Y."/>
            <person name="Xu Y."/>
        </authorList>
    </citation>
    <scope>NUCLEOTIDE SEQUENCE [LARGE SCALE GENOMIC DNA]</scope>
    <source>
        <strain evidence="2 3">LBM18003</strain>
    </source>
</reference>
<evidence type="ECO:0000313" key="3">
    <source>
        <dbReference type="Proteomes" id="UP000516046"/>
    </source>
</evidence>
<protein>
    <submittedName>
        <fullName evidence="2">DegV family EDD domain-containing protein</fullName>
    </submittedName>
</protein>
<dbReference type="SUPFAM" id="SSF82549">
    <property type="entry name" value="DAK1/DegV-like"/>
    <property type="match status" value="1"/>
</dbReference>
<accession>A0A7G9WKY8</accession>
<proteinExistence type="predicted"/>
<evidence type="ECO:0000313" key="2">
    <source>
        <dbReference type="EMBL" id="QNO19350.1"/>
    </source>
</evidence>
<dbReference type="PROSITE" id="PS51482">
    <property type="entry name" value="DEGV"/>
    <property type="match status" value="1"/>
</dbReference>
<organism evidence="2 3">
    <name type="scientific">Caproicibacterium amylolyticum</name>
    <dbReference type="NCBI Taxonomy" id="2766537"/>
    <lineage>
        <taxon>Bacteria</taxon>
        <taxon>Bacillati</taxon>
        <taxon>Bacillota</taxon>
        <taxon>Clostridia</taxon>
        <taxon>Eubacteriales</taxon>
        <taxon>Oscillospiraceae</taxon>
        <taxon>Caproicibacterium</taxon>
    </lineage>
</organism>
<dbReference type="InterPro" id="IPR003797">
    <property type="entry name" value="DegV"/>
</dbReference>
<dbReference type="GO" id="GO:0008289">
    <property type="term" value="F:lipid binding"/>
    <property type="evidence" value="ECO:0007669"/>
    <property type="project" value="UniProtKB-KW"/>
</dbReference>
<dbReference type="PANTHER" id="PTHR33434:SF2">
    <property type="entry name" value="FATTY ACID-BINDING PROTEIN TM_1468"/>
    <property type="match status" value="1"/>
</dbReference>
<name>A0A7G9WKY8_9FIRM</name>
<dbReference type="InterPro" id="IPR043168">
    <property type="entry name" value="DegV_C"/>
</dbReference>
<dbReference type="InterPro" id="IPR050270">
    <property type="entry name" value="DegV_domain_contain"/>
</dbReference>
<sequence>MIAIVTDSTAPITQKEAKLYGICVVPHSYMTNGIAYLENYTDKNESYTKRLLAAGTNAATGQSTAAAFATAFRQLLAQGYDVLCLVISSRLSGAWTSAVTAAREIGSSKIAVVDSHATAGALYYQIIRARELADSGLSLNELTDQCKQLDKVTNVAFSVEEMGALRRSRRLGLMNQSVNTILNRRPVFLLEDGGIVCKNLAHGRGERVRMLAALVPKDAKRIMVQGFGNAPIEGSLSRMLQRQFPQIEILHRELGPVLSIHIGAQALAVSWCLD</sequence>